<dbReference type="SMART" id="SM00387">
    <property type="entry name" value="HATPase_c"/>
    <property type="match status" value="1"/>
</dbReference>
<dbReference type="PRINTS" id="PR00344">
    <property type="entry name" value="BCTRLSENSOR"/>
</dbReference>
<feature type="modified residue" description="4-aspartylphosphate" evidence="4">
    <location>
        <position position="234"/>
    </location>
</feature>
<name>A0A3M5WAS1_PSEAP</name>
<dbReference type="Gene3D" id="3.40.50.2300">
    <property type="match status" value="1"/>
</dbReference>
<keyword evidence="7" id="KW-0808">Transferase</keyword>
<dbReference type="InterPro" id="IPR036890">
    <property type="entry name" value="HATPase_C_sf"/>
</dbReference>
<dbReference type="Pfam" id="PF00072">
    <property type="entry name" value="Response_reg"/>
    <property type="match status" value="1"/>
</dbReference>
<gene>
    <name evidence="7" type="ORF">ALP24_04184</name>
</gene>
<dbReference type="PANTHER" id="PTHR43547:SF2">
    <property type="entry name" value="HYBRID SIGNAL TRANSDUCTION HISTIDINE KINASE C"/>
    <property type="match status" value="1"/>
</dbReference>
<dbReference type="InterPro" id="IPR003594">
    <property type="entry name" value="HATPase_dom"/>
</dbReference>
<dbReference type="AlphaFoldDB" id="A0A3M5WAS1"/>
<accession>A0A3M5WAS1</accession>
<sequence>MQPEVFDVCKSVARIGEMMDTLTGARIQVSIDLPAGPCFIFADGSQFDTALVNMVVNARDAMSGAGKLVIKVECAAHCTADEPASHSAGDYVKVSLTDTGAGIAKEKLGLIFEPFYTTKSVGQGTGLGLSQVFGFAKQSGGEVLVESELGKGSRFTLCLPSAQDQEVVQEDHHHTLTPLPGLCVLMVEDNQDIGTYTRPMLEQLGFQVLWVSSAAEALKELSGNPENFHVVFSDIAMPGMSGLELYAEIEARYPWMPVVLTTGYSTEFATIAQDETHRFDLLQKPYSRDDLAAILHKAVSRSGEH</sequence>
<feature type="domain" description="Histidine kinase" evidence="5">
    <location>
        <begin position="1"/>
        <end position="163"/>
    </location>
</feature>
<dbReference type="InterPro" id="IPR001789">
    <property type="entry name" value="Sig_transdc_resp-reg_receiver"/>
</dbReference>
<dbReference type="Gene3D" id="3.30.565.10">
    <property type="entry name" value="Histidine kinase-like ATPase, C-terminal domain"/>
    <property type="match status" value="1"/>
</dbReference>
<comment type="caution">
    <text evidence="7">The sequence shown here is derived from an EMBL/GenBank/DDBJ whole genome shotgun (WGS) entry which is preliminary data.</text>
</comment>
<dbReference type="PROSITE" id="PS50110">
    <property type="entry name" value="RESPONSE_REGULATORY"/>
    <property type="match status" value="1"/>
</dbReference>
<dbReference type="InterPro" id="IPR004358">
    <property type="entry name" value="Sig_transdc_His_kin-like_C"/>
</dbReference>
<evidence type="ECO:0000256" key="2">
    <source>
        <dbReference type="ARBA" id="ARBA00012438"/>
    </source>
</evidence>
<evidence type="ECO:0000256" key="1">
    <source>
        <dbReference type="ARBA" id="ARBA00000085"/>
    </source>
</evidence>
<dbReference type="InterPro" id="IPR011006">
    <property type="entry name" value="CheY-like_superfamily"/>
</dbReference>
<evidence type="ECO:0000259" key="5">
    <source>
        <dbReference type="PROSITE" id="PS50109"/>
    </source>
</evidence>
<evidence type="ECO:0000256" key="4">
    <source>
        <dbReference type="PROSITE-ProRule" id="PRU00169"/>
    </source>
</evidence>
<reference evidence="7 8" key="1">
    <citation type="submission" date="2018-08" db="EMBL/GenBank/DDBJ databases">
        <title>Recombination of ecologically and evolutionarily significant loci maintains genetic cohesion in the Pseudomonas syringae species complex.</title>
        <authorList>
            <person name="Dillon M."/>
            <person name="Thakur S."/>
            <person name="Almeida R.N.D."/>
            <person name="Weir B.S."/>
            <person name="Guttman D.S."/>
        </authorList>
    </citation>
    <scope>NUCLEOTIDE SEQUENCE [LARGE SCALE GENOMIC DNA]</scope>
    <source>
        <strain evidence="7 8">ICMP 11935</strain>
    </source>
</reference>
<evidence type="ECO:0000256" key="3">
    <source>
        <dbReference type="ARBA" id="ARBA00022553"/>
    </source>
</evidence>
<evidence type="ECO:0000313" key="7">
    <source>
        <dbReference type="EMBL" id="RMU67700.1"/>
    </source>
</evidence>
<dbReference type="CDD" id="cd00156">
    <property type="entry name" value="REC"/>
    <property type="match status" value="1"/>
</dbReference>
<organism evidence="7 8">
    <name type="scientific">Pseudomonas syringae pv. aptata</name>
    <dbReference type="NCBI Taxonomy" id="83167"/>
    <lineage>
        <taxon>Bacteria</taxon>
        <taxon>Pseudomonadati</taxon>
        <taxon>Pseudomonadota</taxon>
        <taxon>Gammaproteobacteria</taxon>
        <taxon>Pseudomonadales</taxon>
        <taxon>Pseudomonadaceae</taxon>
        <taxon>Pseudomonas</taxon>
        <taxon>Pseudomonas syringae</taxon>
    </lineage>
</organism>
<dbReference type="Pfam" id="PF02518">
    <property type="entry name" value="HATPase_c"/>
    <property type="match status" value="1"/>
</dbReference>
<dbReference type="InterPro" id="IPR005467">
    <property type="entry name" value="His_kinase_dom"/>
</dbReference>
<evidence type="ECO:0000259" key="6">
    <source>
        <dbReference type="PROSITE" id="PS50110"/>
    </source>
</evidence>
<proteinExistence type="predicted"/>
<evidence type="ECO:0000313" key="8">
    <source>
        <dbReference type="Proteomes" id="UP000274315"/>
    </source>
</evidence>
<dbReference type="SUPFAM" id="SSF55874">
    <property type="entry name" value="ATPase domain of HSP90 chaperone/DNA topoisomerase II/histidine kinase"/>
    <property type="match status" value="1"/>
</dbReference>
<feature type="domain" description="Response regulatory" evidence="6">
    <location>
        <begin position="183"/>
        <end position="299"/>
    </location>
</feature>
<comment type="catalytic activity">
    <reaction evidence="1">
        <text>ATP + protein L-histidine = ADP + protein N-phospho-L-histidine.</text>
        <dbReference type="EC" id="2.7.13.3"/>
    </reaction>
</comment>
<keyword evidence="3 4" id="KW-0597">Phosphoprotein</keyword>
<dbReference type="PROSITE" id="PS50109">
    <property type="entry name" value="HIS_KIN"/>
    <property type="match status" value="1"/>
</dbReference>
<dbReference type="GO" id="GO:0000155">
    <property type="term" value="F:phosphorelay sensor kinase activity"/>
    <property type="evidence" value="ECO:0007669"/>
    <property type="project" value="TreeGrafter"/>
</dbReference>
<dbReference type="SUPFAM" id="SSF52172">
    <property type="entry name" value="CheY-like"/>
    <property type="match status" value="1"/>
</dbReference>
<dbReference type="PANTHER" id="PTHR43547">
    <property type="entry name" value="TWO-COMPONENT HISTIDINE KINASE"/>
    <property type="match status" value="1"/>
</dbReference>
<keyword evidence="7" id="KW-0418">Kinase</keyword>
<dbReference type="EMBL" id="RBUF01000737">
    <property type="protein sequence ID" value="RMU67700.1"/>
    <property type="molecule type" value="Genomic_DNA"/>
</dbReference>
<protein>
    <recommendedName>
        <fullName evidence="2">histidine kinase</fullName>
        <ecNumber evidence="2">2.7.13.3</ecNumber>
    </recommendedName>
</protein>
<dbReference type="Proteomes" id="UP000274315">
    <property type="component" value="Unassembled WGS sequence"/>
</dbReference>
<dbReference type="SMART" id="SM00448">
    <property type="entry name" value="REC"/>
    <property type="match status" value="1"/>
</dbReference>
<dbReference type="EC" id="2.7.13.3" evidence="2"/>